<evidence type="ECO:0000256" key="2">
    <source>
        <dbReference type="ARBA" id="ARBA00022670"/>
    </source>
</evidence>
<dbReference type="PROSITE" id="PS51892">
    <property type="entry name" value="SUBTILASE"/>
    <property type="match status" value="1"/>
</dbReference>
<protein>
    <submittedName>
        <fullName evidence="7">Subtilase family protein</fullName>
    </submittedName>
</protein>
<name>A0A4V3D647_9GAMM</name>
<gene>
    <name evidence="7" type="ORF">EV696_1341</name>
</gene>
<accession>A0A4V3D647</accession>
<comment type="caution">
    <text evidence="7">The sequence shown here is derived from an EMBL/GenBank/DDBJ whole genome shotgun (WGS) entry which is preliminary data.</text>
</comment>
<evidence type="ECO:0000256" key="4">
    <source>
        <dbReference type="ARBA" id="ARBA00022825"/>
    </source>
</evidence>
<dbReference type="InterPro" id="IPR015500">
    <property type="entry name" value="Peptidase_S8_subtilisin-rel"/>
</dbReference>
<dbReference type="GO" id="GO:0006508">
    <property type="term" value="P:proteolysis"/>
    <property type="evidence" value="ECO:0007669"/>
    <property type="project" value="UniProtKB-KW"/>
</dbReference>
<dbReference type="InterPro" id="IPR000209">
    <property type="entry name" value="Peptidase_S8/S53_dom"/>
</dbReference>
<dbReference type="EMBL" id="SNYM01000034">
    <property type="protein sequence ID" value="TDQ42557.1"/>
    <property type="molecule type" value="Genomic_DNA"/>
</dbReference>
<dbReference type="InterPro" id="IPR023828">
    <property type="entry name" value="Peptidase_S8_Ser-AS"/>
</dbReference>
<comment type="similarity">
    <text evidence="1 5">Belongs to the peptidase S8 family.</text>
</comment>
<keyword evidence="4 5" id="KW-0720">Serine protease</keyword>
<dbReference type="Gene3D" id="3.40.50.200">
    <property type="entry name" value="Peptidase S8/S53 domain"/>
    <property type="match status" value="1"/>
</dbReference>
<feature type="active site" description="Charge relay system" evidence="5">
    <location>
        <position position="218"/>
    </location>
</feature>
<keyword evidence="3 5" id="KW-0378">Hydrolase</keyword>
<dbReference type="InterPro" id="IPR036852">
    <property type="entry name" value="Peptidase_S8/S53_dom_sf"/>
</dbReference>
<feature type="active site" description="Charge relay system" evidence="5">
    <location>
        <position position="402"/>
    </location>
</feature>
<dbReference type="PANTHER" id="PTHR43806:SF11">
    <property type="entry name" value="CEREVISIN-RELATED"/>
    <property type="match status" value="1"/>
</dbReference>
<dbReference type="PANTHER" id="PTHR43806">
    <property type="entry name" value="PEPTIDASE S8"/>
    <property type="match status" value="1"/>
</dbReference>
<organism evidence="7 8">
    <name type="scientific">Permianibacter aggregans</name>
    <dbReference type="NCBI Taxonomy" id="1510150"/>
    <lineage>
        <taxon>Bacteria</taxon>
        <taxon>Pseudomonadati</taxon>
        <taxon>Pseudomonadota</taxon>
        <taxon>Gammaproteobacteria</taxon>
        <taxon>Pseudomonadales</taxon>
        <taxon>Pseudomonadaceae</taxon>
        <taxon>Permianibacter</taxon>
    </lineage>
</organism>
<evidence type="ECO:0000256" key="3">
    <source>
        <dbReference type="ARBA" id="ARBA00022801"/>
    </source>
</evidence>
<dbReference type="PRINTS" id="PR00723">
    <property type="entry name" value="SUBTILISIN"/>
</dbReference>
<dbReference type="AlphaFoldDB" id="A0A4V3D647"/>
<dbReference type="Proteomes" id="UP000295375">
    <property type="component" value="Unassembled WGS sequence"/>
</dbReference>
<evidence type="ECO:0000256" key="5">
    <source>
        <dbReference type="PROSITE-ProRule" id="PRU01240"/>
    </source>
</evidence>
<dbReference type="RefSeq" id="WP_133593816.1">
    <property type="nucleotide sequence ID" value="NZ_CP037953.1"/>
</dbReference>
<evidence type="ECO:0000259" key="6">
    <source>
        <dbReference type="Pfam" id="PF00082"/>
    </source>
</evidence>
<dbReference type="SUPFAM" id="SSF52743">
    <property type="entry name" value="Subtilisin-like"/>
    <property type="match status" value="1"/>
</dbReference>
<keyword evidence="8" id="KW-1185">Reference proteome</keyword>
<proteinExistence type="inferred from homology"/>
<evidence type="ECO:0000313" key="7">
    <source>
        <dbReference type="EMBL" id="TDQ42557.1"/>
    </source>
</evidence>
<feature type="active site" description="Charge relay system" evidence="5">
    <location>
        <position position="183"/>
    </location>
</feature>
<evidence type="ECO:0000256" key="1">
    <source>
        <dbReference type="ARBA" id="ARBA00011073"/>
    </source>
</evidence>
<evidence type="ECO:0000313" key="8">
    <source>
        <dbReference type="Proteomes" id="UP000295375"/>
    </source>
</evidence>
<sequence length="514" mass="54008">MTTIQSASETLTAVVSPRSLGPLSLFEASEQDIISDPCSFSSSPEDIRHAVKELQRLGFSVHSTSEATISISGDKQLFQDVFSRKFKKEKTETAPGEETEFFSAAGDKPVMSPPGDLANLIEGVAMARPPTYFAASPIPPLAPIANNAYRYLFAPDDIAVMLRATRTHRTGASGRGLTVAMPDTGFYKHPFYNHHGYRTRTALLAAGASNANEDGNGHGTGEAANVFATAPDVILQPVKMGDPIDAIKLSRNSGAKVISNSWGYSVDVGNISWATLDPYLKALAQEIQLAINAGITVCFAAGNGHYAFPASMPSVIAVGGVHINYPDLTFEASNYASSFASKIYPGRKVPDVCGLTGKKVIHNGGGYAPSIMLPVPPNSTLDSIWPATGAAGDGWGIFSGTSAACPQIAGICALMLEKDGTLTPAQIKANLKQSARDVQAGSTAQGDVAGVGPDNATGAGLADAKWAYLISMSGIASRFFNATQADKVKMLSAGELPQLPPEFMEDLMETLRSV</sequence>
<dbReference type="InterPro" id="IPR050131">
    <property type="entry name" value="Peptidase_S8_subtilisin-like"/>
</dbReference>
<keyword evidence="2 5" id="KW-0645">Protease</keyword>
<feature type="domain" description="Peptidase S8/S53" evidence="6">
    <location>
        <begin position="174"/>
        <end position="452"/>
    </location>
</feature>
<dbReference type="Pfam" id="PF00082">
    <property type="entry name" value="Peptidase_S8"/>
    <property type="match status" value="1"/>
</dbReference>
<dbReference type="GO" id="GO:0004252">
    <property type="term" value="F:serine-type endopeptidase activity"/>
    <property type="evidence" value="ECO:0007669"/>
    <property type="project" value="UniProtKB-UniRule"/>
</dbReference>
<dbReference type="OrthoDB" id="5360469at2"/>
<dbReference type="PROSITE" id="PS00138">
    <property type="entry name" value="SUBTILASE_SER"/>
    <property type="match status" value="1"/>
</dbReference>
<reference evidence="7 8" key="1">
    <citation type="submission" date="2019-03" db="EMBL/GenBank/DDBJ databases">
        <title>Genomic Encyclopedia of Type Strains, Phase IV (KMG-IV): sequencing the most valuable type-strain genomes for metagenomic binning, comparative biology and taxonomic classification.</title>
        <authorList>
            <person name="Goeker M."/>
        </authorList>
    </citation>
    <scope>NUCLEOTIDE SEQUENCE [LARGE SCALE GENOMIC DNA]</scope>
    <source>
        <strain evidence="7 8">DSM 103792</strain>
    </source>
</reference>